<accession>A0A8J7S5T9</accession>
<proteinExistence type="predicted"/>
<dbReference type="AlphaFoldDB" id="A0A8J7S5T9"/>
<dbReference type="RefSeq" id="WP_209591455.1">
    <property type="nucleotide sequence ID" value="NZ_JAGGMU010000004.1"/>
</dbReference>
<dbReference type="EMBL" id="JAGGMV010000004">
    <property type="protein sequence ID" value="MBP2201933.1"/>
    <property type="molecule type" value="Genomic_DNA"/>
</dbReference>
<protein>
    <submittedName>
        <fullName evidence="1">Uncharacterized protein</fullName>
    </submittedName>
</protein>
<name>A0A8J7S5T9_METVO</name>
<organism evidence="1 2">
    <name type="scientific">Methanococcus voltae</name>
    <dbReference type="NCBI Taxonomy" id="2188"/>
    <lineage>
        <taxon>Archaea</taxon>
        <taxon>Methanobacteriati</taxon>
        <taxon>Methanobacteriota</taxon>
        <taxon>Methanomada group</taxon>
        <taxon>Methanococci</taxon>
        <taxon>Methanococcales</taxon>
        <taxon>Methanococcaceae</taxon>
        <taxon>Methanococcus</taxon>
    </lineage>
</organism>
<reference evidence="1" key="1">
    <citation type="submission" date="2021-03" db="EMBL/GenBank/DDBJ databases">
        <title>Genomic Encyclopedia of Type Strains, Phase IV (KMG-V): Genome sequencing to study the core and pangenomes of soil and plant-associated prokaryotes.</title>
        <authorList>
            <person name="Whitman W."/>
        </authorList>
    </citation>
    <scope>NUCLEOTIDE SEQUENCE</scope>
    <source>
        <strain evidence="1">C4</strain>
    </source>
</reference>
<dbReference type="OrthoDB" id="61646at2157"/>
<dbReference type="Proteomes" id="UP000740329">
    <property type="component" value="Unassembled WGS sequence"/>
</dbReference>
<gene>
    <name evidence="1" type="ORF">J3E07_001373</name>
</gene>
<evidence type="ECO:0000313" key="1">
    <source>
        <dbReference type="EMBL" id="MBP2201933.1"/>
    </source>
</evidence>
<comment type="caution">
    <text evidence="1">The sequence shown here is derived from an EMBL/GenBank/DDBJ whole genome shotgun (WGS) entry which is preliminary data.</text>
</comment>
<evidence type="ECO:0000313" key="2">
    <source>
        <dbReference type="Proteomes" id="UP000740329"/>
    </source>
</evidence>
<sequence>MVFSQSAYDVVPTYTPKYTIEYDFGIIKDNYNSTVSHIKFDKNSKTLHVFLSSEWLRKSSIEQQILANDIGVELNSALKTKHLLENSDELNVNYYLDNNQMCTYSSKKGVKILQANEVINLENTSE</sequence>